<sequence length="58" mass="7023">MSIGDTKMKRKVKFFSLYGRVGKGFDWQLLRSDVKSNELAQLIINYRRTYREVEHREQ</sequence>
<accession>A0A7H0XBE6</accession>
<evidence type="ECO:0000313" key="2">
    <source>
        <dbReference type="Proteomes" id="UP000516440"/>
    </source>
</evidence>
<gene>
    <name evidence="1" type="ORF">Shy_0092a</name>
</gene>
<keyword evidence="2" id="KW-1185">Reference proteome</keyword>
<proteinExistence type="predicted"/>
<name>A0A7H0XBE6_9CAUD</name>
<dbReference type="EMBL" id="MT833282">
    <property type="protein sequence ID" value="QNR52175.1"/>
    <property type="molecule type" value="Genomic_DNA"/>
</dbReference>
<reference evidence="1 2" key="1">
    <citation type="submission" date="2020-07" db="EMBL/GenBank/DDBJ databases">
        <title>Bacteriophage control of Shiga toxin-producing E. coli from an in vitro safety perspective.</title>
        <authorList>
            <person name="Pinto G."/>
            <person name="Minnich S.A."/>
            <person name="Hovde C.J."/>
            <person name="Smidt H."/>
            <person name="Almeida C."/>
            <person name="Azeredo J."/>
        </authorList>
    </citation>
    <scope>NUCLEOTIDE SEQUENCE [LARGE SCALE GENOMIC DNA]</scope>
</reference>
<organism evidence="1 2">
    <name type="scientific">Escherichia coli phage vB_EcoM_Shy</name>
    <dbReference type="NCBI Taxonomy" id="2769805"/>
    <lineage>
        <taxon>Viruses</taxon>
        <taxon>Duplodnaviria</taxon>
        <taxon>Heunggongvirae</taxon>
        <taxon>Uroviricota</taxon>
        <taxon>Caudoviricetes</taxon>
        <taxon>Andersonviridae</taxon>
        <taxon>Ounavirinae</taxon>
        <taxon>Felixounavirus</taxon>
        <taxon>Felixounavirus shy</taxon>
    </lineage>
</organism>
<protein>
    <submittedName>
        <fullName evidence="1">Uncharacterized protein</fullName>
    </submittedName>
</protein>
<dbReference type="Proteomes" id="UP000516440">
    <property type="component" value="Segment"/>
</dbReference>
<evidence type="ECO:0000313" key="1">
    <source>
        <dbReference type="EMBL" id="QNR52175.1"/>
    </source>
</evidence>